<proteinExistence type="predicted"/>
<evidence type="ECO:0000256" key="2">
    <source>
        <dbReference type="ARBA" id="ARBA00022801"/>
    </source>
</evidence>
<feature type="signal peptide" evidence="3">
    <location>
        <begin position="1"/>
        <end position="23"/>
    </location>
</feature>
<keyword evidence="5" id="KW-0808">Transferase</keyword>
<dbReference type="GO" id="GO:0005737">
    <property type="term" value="C:cytoplasm"/>
    <property type="evidence" value="ECO:0007669"/>
    <property type="project" value="TreeGrafter"/>
</dbReference>
<dbReference type="GO" id="GO:0046872">
    <property type="term" value="F:metal ion binding"/>
    <property type="evidence" value="ECO:0007669"/>
    <property type="project" value="UniProtKB-KW"/>
</dbReference>
<dbReference type="EMBL" id="CP047593">
    <property type="protein sequence ID" value="QHI69835.1"/>
    <property type="molecule type" value="Genomic_DNA"/>
</dbReference>
<keyword evidence="3" id="KW-0732">Signal</keyword>
<keyword evidence="2 5" id="KW-0378">Hydrolase</keyword>
<organism evidence="5 6">
    <name type="scientific">Tichowtungia aerotolerans</name>
    <dbReference type="NCBI Taxonomy" id="2697043"/>
    <lineage>
        <taxon>Bacteria</taxon>
        <taxon>Pseudomonadati</taxon>
        <taxon>Kiritimatiellota</taxon>
        <taxon>Tichowtungiia</taxon>
        <taxon>Tichowtungiales</taxon>
        <taxon>Tichowtungiaceae</taxon>
        <taxon>Tichowtungia</taxon>
    </lineage>
</organism>
<evidence type="ECO:0000259" key="4">
    <source>
        <dbReference type="Pfam" id="PF00884"/>
    </source>
</evidence>
<name>A0A6P1MFI7_9BACT</name>
<evidence type="ECO:0000313" key="6">
    <source>
        <dbReference type="Proteomes" id="UP000464954"/>
    </source>
</evidence>
<dbReference type="KEGG" id="taer:GT409_10360"/>
<dbReference type="SUPFAM" id="SSF53649">
    <property type="entry name" value="Alkaline phosphatase-like"/>
    <property type="match status" value="1"/>
</dbReference>
<evidence type="ECO:0000256" key="3">
    <source>
        <dbReference type="SAM" id="SignalP"/>
    </source>
</evidence>
<feature type="chain" id="PRO_5026675128" evidence="3">
    <location>
        <begin position="24"/>
        <end position="491"/>
    </location>
</feature>
<protein>
    <submittedName>
        <fullName evidence="5">Sulfatase-like hydrolase/transferase</fullName>
    </submittedName>
</protein>
<evidence type="ECO:0000256" key="1">
    <source>
        <dbReference type="ARBA" id="ARBA00022723"/>
    </source>
</evidence>
<dbReference type="GO" id="GO:0008484">
    <property type="term" value="F:sulfuric ester hydrolase activity"/>
    <property type="evidence" value="ECO:0007669"/>
    <property type="project" value="TreeGrafter"/>
</dbReference>
<dbReference type="GO" id="GO:0016740">
    <property type="term" value="F:transferase activity"/>
    <property type="evidence" value="ECO:0007669"/>
    <property type="project" value="UniProtKB-KW"/>
</dbReference>
<dbReference type="PANTHER" id="PTHR45953:SF1">
    <property type="entry name" value="IDURONATE 2-SULFATASE"/>
    <property type="match status" value="1"/>
</dbReference>
<dbReference type="PANTHER" id="PTHR45953">
    <property type="entry name" value="IDURONATE 2-SULFATASE"/>
    <property type="match status" value="1"/>
</dbReference>
<reference evidence="5 6" key="1">
    <citation type="submission" date="2020-01" db="EMBL/GenBank/DDBJ databases">
        <title>Ponticoccus aerotolerans gen. nov., sp. nov., an anaerobic bacterium and proposal of Ponticoccusceae fam. nov., Ponticoccusles ord. nov. and Ponticoccuse classis nov. in the phylum Kiritimatiellaeota.</title>
        <authorList>
            <person name="Zhou L.Y."/>
            <person name="Du Z.J."/>
        </authorList>
    </citation>
    <scope>NUCLEOTIDE SEQUENCE [LARGE SCALE GENOMIC DNA]</scope>
    <source>
        <strain evidence="5 6">S-5007</strain>
    </source>
</reference>
<dbReference type="Proteomes" id="UP000464954">
    <property type="component" value="Chromosome"/>
</dbReference>
<dbReference type="RefSeq" id="WP_160629017.1">
    <property type="nucleotide sequence ID" value="NZ_CP047593.1"/>
</dbReference>
<keyword evidence="1" id="KW-0479">Metal-binding</keyword>
<dbReference type="InterPro" id="IPR000917">
    <property type="entry name" value="Sulfatase_N"/>
</dbReference>
<dbReference type="Gene3D" id="3.40.720.10">
    <property type="entry name" value="Alkaline Phosphatase, subunit A"/>
    <property type="match status" value="1"/>
</dbReference>
<dbReference type="AlphaFoldDB" id="A0A6P1MFI7"/>
<dbReference type="Pfam" id="PF00884">
    <property type="entry name" value="Sulfatase"/>
    <property type="match status" value="1"/>
</dbReference>
<gene>
    <name evidence="5" type="ORF">GT409_10360</name>
</gene>
<keyword evidence="6" id="KW-1185">Reference proteome</keyword>
<dbReference type="InterPro" id="IPR017850">
    <property type="entry name" value="Alkaline_phosphatase_core_sf"/>
</dbReference>
<feature type="domain" description="Sulfatase N-terminal" evidence="4">
    <location>
        <begin position="27"/>
        <end position="376"/>
    </location>
</feature>
<accession>A0A6P1MFI7</accession>
<evidence type="ECO:0000313" key="5">
    <source>
        <dbReference type="EMBL" id="QHI69835.1"/>
    </source>
</evidence>
<sequence length="491" mass="55689">MTVLKKTVLAGAILFGLMGTAYASSAPDIVVLLCDDMNSFYTSFDGDPNADTPNLDKLAAQSAMFTRCYAASTVCMPSRTSLVAGLYPHSTGAWGNANEQLIPEHLTSMFSDFKKAGYATSMIGKTHWMSGNGFKKFYDSKADYYERLGIDYFEDVATMFASRGGSGVYQDFLKKIGKFEANSKDMTDRLRSNQYLVRPSLLEPNETCDWMMTDFATEYIRKVPEDKPFMMMVGYSYPHSPYDPLDEYAARYESGSMALRDNVKPFKKYGMDYTLDTVRQTKAAYLAKISFIDDMVGRVIDSLKESGRWDNTVLVFTADHGMAIGEHGNITKGRFWEEVTRVPMLIRIPGLTDSGMKLPALSQLIDLYPTLLDAAGGELSPHVSGRSLMPAIRNPGETVRDAVFCEIQQDGMLNYMVRNDRYKWYIEKDKEYLYDLDSDRFEKNNLIKSEDHHAVATELRERLRRFLMEEQINYAAGYKPLVQREKEKMGK</sequence>